<comment type="function">
    <text evidence="9">Catalyzes the phospholipid dependent N-acylation of the N-terminal cysteine of apolipoprotein, the last step in lipoprotein maturation.</text>
</comment>
<comment type="caution">
    <text evidence="11">The sequence shown here is derived from an EMBL/GenBank/DDBJ whole genome shotgun (WGS) entry which is preliminary data.</text>
</comment>
<keyword evidence="11" id="KW-0449">Lipoprotein</keyword>
<evidence type="ECO:0000256" key="5">
    <source>
        <dbReference type="ARBA" id="ARBA00022692"/>
    </source>
</evidence>
<dbReference type="HAMAP" id="MF_01148">
    <property type="entry name" value="Lnt"/>
    <property type="match status" value="1"/>
</dbReference>
<comment type="similarity">
    <text evidence="2 9">Belongs to the CN hydrolase family. Apolipoprotein N-acyltransferase subfamily.</text>
</comment>
<dbReference type="GO" id="GO:0005886">
    <property type="term" value="C:plasma membrane"/>
    <property type="evidence" value="ECO:0007669"/>
    <property type="project" value="UniProtKB-SubCell"/>
</dbReference>
<evidence type="ECO:0000256" key="7">
    <source>
        <dbReference type="ARBA" id="ARBA00023136"/>
    </source>
</evidence>
<dbReference type="UniPathway" id="UPA00666"/>
<feature type="domain" description="CN hydrolase" evidence="10">
    <location>
        <begin position="238"/>
        <end position="483"/>
    </location>
</feature>
<dbReference type="Proteomes" id="UP000017938">
    <property type="component" value="Unassembled WGS sequence"/>
</dbReference>
<gene>
    <name evidence="9" type="primary">lnt</name>
    <name evidence="11" type="ORF">BN580_02122</name>
</gene>
<dbReference type="Gene3D" id="3.60.110.10">
    <property type="entry name" value="Carbon-nitrogen hydrolase"/>
    <property type="match status" value="1"/>
</dbReference>
<name>R6U2M4_9BACT</name>
<feature type="transmembrane region" description="Helical" evidence="9">
    <location>
        <begin position="61"/>
        <end position="80"/>
    </location>
</feature>
<dbReference type="GO" id="GO:0042158">
    <property type="term" value="P:lipoprotein biosynthetic process"/>
    <property type="evidence" value="ECO:0007669"/>
    <property type="project" value="UniProtKB-UniRule"/>
</dbReference>
<proteinExistence type="inferred from homology"/>
<feature type="transmembrane region" description="Helical" evidence="9">
    <location>
        <begin position="496"/>
        <end position="515"/>
    </location>
</feature>
<comment type="pathway">
    <text evidence="9">Protein modification; lipoprotein biosynthesis (N-acyl transfer).</text>
</comment>
<reference evidence="11" key="1">
    <citation type="submission" date="2012-11" db="EMBL/GenBank/DDBJ databases">
        <title>Dependencies among metagenomic species, viruses, plasmids and units of genetic variation.</title>
        <authorList>
            <person name="Nielsen H.B."/>
            <person name="Almeida M."/>
            <person name="Juncker A.S."/>
            <person name="Rasmussen S."/>
            <person name="Li J."/>
            <person name="Sunagawa S."/>
            <person name="Plichta D."/>
            <person name="Gautier L."/>
            <person name="Le Chatelier E."/>
            <person name="Peletier E."/>
            <person name="Bonde I."/>
            <person name="Nielsen T."/>
            <person name="Manichanh C."/>
            <person name="Arumugam M."/>
            <person name="Batto J."/>
            <person name="Santos M.B.Q.D."/>
            <person name="Blom N."/>
            <person name="Borruel N."/>
            <person name="Burgdorf K.S."/>
            <person name="Boumezbeur F."/>
            <person name="Casellas F."/>
            <person name="Dore J."/>
            <person name="Guarner F."/>
            <person name="Hansen T."/>
            <person name="Hildebrand F."/>
            <person name="Kaas R.S."/>
            <person name="Kennedy S."/>
            <person name="Kristiansen K."/>
            <person name="Kultima J.R."/>
            <person name="Leonard P."/>
            <person name="Levenez F."/>
            <person name="Lund O."/>
            <person name="Moumen B."/>
            <person name="Le Paslier D."/>
            <person name="Pons N."/>
            <person name="Pedersen O."/>
            <person name="Prifti E."/>
            <person name="Qin J."/>
            <person name="Raes J."/>
            <person name="Tap J."/>
            <person name="Tims S."/>
            <person name="Ussery D.W."/>
            <person name="Yamada T."/>
            <person name="MetaHit consortium"/>
            <person name="Renault P."/>
            <person name="Sicheritz-Ponten T."/>
            <person name="Bork P."/>
            <person name="Wang J."/>
            <person name="Brunak S."/>
            <person name="Ehrlich S.D."/>
        </authorList>
    </citation>
    <scope>NUCLEOTIDE SEQUENCE [LARGE SCALE GENOMIC DNA]</scope>
</reference>
<evidence type="ECO:0000256" key="6">
    <source>
        <dbReference type="ARBA" id="ARBA00022989"/>
    </source>
</evidence>
<evidence type="ECO:0000256" key="1">
    <source>
        <dbReference type="ARBA" id="ARBA00004651"/>
    </source>
</evidence>
<dbReference type="InterPro" id="IPR045378">
    <property type="entry name" value="LNT_N"/>
</dbReference>
<keyword evidence="7 9" id="KW-0472">Membrane</keyword>
<sequence>MEGSEKTKKRGWLSYAAVFAAGILTAIPLICEYLFFLPWISLIPLFLAAERKKSAYRHGLVFSLGYYGTVYYWFTCLYPLDFAGFSNGVSILLIITAWVGLSLLQGIGTAFVPFFYRKLYRSDRPLLEPFIAAALWCVMEWFQTQFWFGVPWARLAVTQYKILPAIQSASLLGSLFTGFLIVTVNGFLALSYKKLRAEKKPGYCAAVAAGIVAVNFVFGVVRLSVYKENGDTVKAACIQGNIASGDKWADDSLENSLRIYVSLTERAVEEEQAELVVWPETVITTYLNLNPYAAGIISGLAKEKSITIAVGAFYTKDGNNYNSIYLFHPDGSVDENVYCKRHLVPFGEYLPMPGLIKAVLPFLAEMNMFSDALVPGTSSELFETEHGKIGGLVCFDSIYETLTLSSVRDGANLMILSTNDSWYRDSAAVYQHNGHAVLRAIESGRCFVRAANTGISSVISAKGEIKTYLEPLVDGYVAADVTFSTERTPYSCVGDLIVWLSFAFLSVTAAIEIAAKIKAIRRKN</sequence>
<evidence type="ECO:0000256" key="8">
    <source>
        <dbReference type="ARBA" id="ARBA00023315"/>
    </source>
</evidence>
<dbReference type="STRING" id="1263015.BN580_02122"/>
<comment type="subcellular location">
    <subcellularLocation>
        <location evidence="1 9">Cell membrane</location>
        <topology evidence="1 9">Multi-pass membrane protein</topology>
    </subcellularLocation>
</comment>
<keyword evidence="5 9" id="KW-0812">Transmembrane</keyword>
<dbReference type="EC" id="2.3.1.269" evidence="9"/>
<accession>R6U2M4</accession>
<dbReference type="AlphaFoldDB" id="R6U2M4"/>
<dbReference type="EMBL" id="CBFW010000366">
    <property type="protein sequence ID" value="CDC76359.1"/>
    <property type="molecule type" value="Genomic_DNA"/>
</dbReference>
<dbReference type="Pfam" id="PF20154">
    <property type="entry name" value="LNT_N"/>
    <property type="match status" value="1"/>
</dbReference>
<keyword evidence="6 9" id="KW-1133">Transmembrane helix</keyword>
<feature type="transmembrane region" description="Helical" evidence="9">
    <location>
        <begin position="92"/>
        <end position="114"/>
    </location>
</feature>
<evidence type="ECO:0000313" key="11">
    <source>
        <dbReference type="EMBL" id="CDC76359.1"/>
    </source>
</evidence>
<comment type="catalytic activity">
    <reaction evidence="9">
        <text>N-terminal S-1,2-diacyl-sn-glyceryl-L-cysteinyl-[lipoprotein] + a glycerophospholipid = N-acyl-S-1,2-diacyl-sn-glyceryl-L-cysteinyl-[lipoprotein] + a 2-acyl-sn-glycero-3-phospholipid + H(+)</text>
        <dbReference type="Rhea" id="RHEA:48228"/>
        <dbReference type="Rhea" id="RHEA-COMP:14681"/>
        <dbReference type="Rhea" id="RHEA-COMP:14684"/>
        <dbReference type="ChEBI" id="CHEBI:15378"/>
        <dbReference type="ChEBI" id="CHEBI:136912"/>
        <dbReference type="ChEBI" id="CHEBI:140656"/>
        <dbReference type="ChEBI" id="CHEBI:140657"/>
        <dbReference type="ChEBI" id="CHEBI:140660"/>
        <dbReference type="EC" id="2.3.1.269"/>
    </reaction>
</comment>
<dbReference type="SUPFAM" id="SSF56317">
    <property type="entry name" value="Carbon-nitrogen hydrolase"/>
    <property type="match status" value="1"/>
</dbReference>
<protein>
    <recommendedName>
        <fullName evidence="9">Apolipoprotein N-acyltransferase</fullName>
        <shortName evidence="9">ALP N-acyltransferase</shortName>
        <ecNumber evidence="9">2.3.1.269</ecNumber>
    </recommendedName>
</protein>
<evidence type="ECO:0000256" key="3">
    <source>
        <dbReference type="ARBA" id="ARBA00022475"/>
    </source>
</evidence>
<dbReference type="Pfam" id="PF00795">
    <property type="entry name" value="CN_hydrolase"/>
    <property type="match status" value="1"/>
</dbReference>
<dbReference type="NCBIfam" id="TIGR00546">
    <property type="entry name" value="lnt"/>
    <property type="match status" value="1"/>
</dbReference>
<evidence type="ECO:0000256" key="4">
    <source>
        <dbReference type="ARBA" id="ARBA00022679"/>
    </source>
</evidence>
<dbReference type="PANTHER" id="PTHR38686:SF1">
    <property type="entry name" value="APOLIPOPROTEIN N-ACYLTRANSFERASE"/>
    <property type="match status" value="1"/>
</dbReference>
<dbReference type="PROSITE" id="PS50263">
    <property type="entry name" value="CN_HYDROLASE"/>
    <property type="match status" value="1"/>
</dbReference>
<evidence type="ECO:0000256" key="2">
    <source>
        <dbReference type="ARBA" id="ARBA00010065"/>
    </source>
</evidence>
<feature type="transmembrane region" description="Helical" evidence="9">
    <location>
        <begin position="202"/>
        <end position="221"/>
    </location>
</feature>
<dbReference type="PANTHER" id="PTHR38686">
    <property type="entry name" value="APOLIPOPROTEIN N-ACYLTRANSFERASE"/>
    <property type="match status" value="1"/>
</dbReference>
<feature type="transmembrane region" description="Helical" evidence="9">
    <location>
        <begin position="126"/>
        <end position="148"/>
    </location>
</feature>
<evidence type="ECO:0000313" key="12">
    <source>
        <dbReference type="Proteomes" id="UP000017938"/>
    </source>
</evidence>
<keyword evidence="3 9" id="KW-1003">Cell membrane</keyword>
<dbReference type="InterPro" id="IPR004563">
    <property type="entry name" value="Apolipo_AcylTrfase"/>
</dbReference>
<organism evidence="11 12">
    <name type="scientific">Candidatus Colimorpha enterica</name>
    <dbReference type="NCBI Taxonomy" id="3083063"/>
    <lineage>
        <taxon>Bacteria</taxon>
        <taxon>Pseudomonadati</taxon>
        <taxon>Bacteroidota</taxon>
        <taxon>Bacteroidia</taxon>
        <taxon>Bacteroidales</taxon>
        <taxon>Candidatus Colimorpha</taxon>
    </lineage>
</organism>
<dbReference type="InterPro" id="IPR003010">
    <property type="entry name" value="C-N_Hydrolase"/>
</dbReference>
<keyword evidence="8 9" id="KW-0012">Acyltransferase</keyword>
<keyword evidence="4 9" id="KW-0808">Transferase</keyword>
<feature type="transmembrane region" description="Helical" evidence="9">
    <location>
        <begin position="168"/>
        <end position="190"/>
    </location>
</feature>
<evidence type="ECO:0000256" key="9">
    <source>
        <dbReference type="HAMAP-Rule" id="MF_01148"/>
    </source>
</evidence>
<dbReference type="CDD" id="cd07571">
    <property type="entry name" value="ALP_N-acyl_transferase"/>
    <property type="match status" value="1"/>
</dbReference>
<feature type="transmembrane region" description="Helical" evidence="9">
    <location>
        <begin position="12"/>
        <end position="27"/>
    </location>
</feature>
<dbReference type="InterPro" id="IPR036526">
    <property type="entry name" value="C-N_Hydrolase_sf"/>
</dbReference>
<evidence type="ECO:0000259" key="10">
    <source>
        <dbReference type="PROSITE" id="PS50263"/>
    </source>
</evidence>
<dbReference type="GO" id="GO:0016410">
    <property type="term" value="F:N-acyltransferase activity"/>
    <property type="evidence" value="ECO:0007669"/>
    <property type="project" value="UniProtKB-UniRule"/>
</dbReference>